<dbReference type="RefSeq" id="WP_179813877.1">
    <property type="nucleotide sequence ID" value="NZ_JACBZD010000001.1"/>
</dbReference>
<dbReference type="Pfam" id="PF20736">
    <property type="entry name" value="Glyco_hydro127M"/>
    <property type="match status" value="1"/>
</dbReference>
<dbReference type="Proteomes" id="UP000567795">
    <property type="component" value="Unassembled WGS sequence"/>
</dbReference>
<comment type="caution">
    <text evidence="4">The sequence shown here is derived from an EMBL/GenBank/DDBJ whole genome shotgun (WGS) entry which is preliminary data.</text>
</comment>
<keyword evidence="5" id="KW-1185">Reference proteome</keyword>
<accession>A0A852ZUW9</accession>
<feature type="domain" description="Non-reducing end beta-L-arabinofuranosidase-like GH127 catalytic" evidence="1">
    <location>
        <begin position="30"/>
        <end position="424"/>
    </location>
</feature>
<feature type="domain" description="Non-reducing end beta-L-arabinofuranosidase-like GH127 middle" evidence="2">
    <location>
        <begin position="435"/>
        <end position="529"/>
    </location>
</feature>
<dbReference type="GO" id="GO:0005975">
    <property type="term" value="P:carbohydrate metabolic process"/>
    <property type="evidence" value="ECO:0007669"/>
    <property type="project" value="InterPro"/>
</dbReference>
<evidence type="ECO:0008006" key="6">
    <source>
        <dbReference type="Google" id="ProtNLM"/>
    </source>
</evidence>
<dbReference type="SUPFAM" id="SSF48208">
    <property type="entry name" value="Six-hairpin glycosidases"/>
    <property type="match status" value="1"/>
</dbReference>
<gene>
    <name evidence="4" type="ORF">FHU37_002013</name>
</gene>
<dbReference type="InterPro" id="IPR049049">
    <property type="entry name" value="Beta-AFase-like_GH127_C"/>
</dbReference>
<name>A0A852ZUW9_9ACTN</name>
<feature type="domain" description="Non-reducing end beta-L-arabinofuranosidase-like GH127 C-terminal" evidence="3">
    <location>
        <begin position="532"/>
        <end position="662"/>
    </location>
</feature>
<dbReference type="InterPro" id="IPR008928">
    <property type="entry name" value="6-hairpin_glycosidase_sf"/>
</dbReference>
<dbReference type="PANTHER" id="PTHR43465:SF2">
    <property type="entry name" value="DUF1680 DOMAIN PROTEIN (AFU_ORTHOLOGUE AFUA_1G08910)"/>
    <property type="match status" value="1"/>
</dbReference>
<proteinExistence type="predicted"/>
<dbReference type="Pfam" id="PF07944">
    <property type="entry name" value="Beta-AFase-like_GH127_cat"/>
    <property type="match status" value="1"/>
</dbReference>
<dbReference type="InterPro" id="IPR049174">
    <property type="entry name" value="Beta-AFase-like"/>
</dbReference>
<organism evidence="4 5">
    <name type="scientific">Allostreptomyces psammosilenae</name>
    <dbReference type="NCBI Taxonomy" id="1892865"/>
    <lineage>
        <taxon>Bacteria</taxon>
        <taxon>Bacillati</taxon>
        <taxon>Actinomycetota</taxon>
        <taxon>Actinomycetes</taxon>
        <taxon>Kitasatosporales</taxon>
        <taxon>Streptomycetaceae</taxon>
        <taxon>Allostreptomyces</taxon>
    </lineage>
</organism>
<evidence type="ECO:0000259" key="1">
    <source>
        <dbReference type="Pfam" id="PF07944"/>
    </source>
</evidence>
<sequence>MPVRPDGTTAQPGPVRLGADALTALRPAADVRITAGLWHERRRTNAEAGIARGVAKLERAGNLSNLRIAAGTEQGEFHGDFPFQDSDVYKWLEAASWQLAGDDAPDGLAEDVDRVIALVAAAQQDDGYLQTYYQVAKPGTRWTELRWGHELYCAGHLVQAAVAHHRATGKETLLTVARRFADHIDATFGPGKAVDGVCGHPEIETALVELYRETGERRYLDLAGYFVERRGAGLLQREQAGGPAPAAGYWQDHVPVRRARTVTGHAVRQLYLLAGVADLAAETGDRELVAVLEHLWADMVATKTYLTGGLGSRHDWERFGDPYELPADRGYAETCAAIASVHLAWRLALLTGDARYSDLVERTLYNGFLSGVSLDGESYLYVNPLHVRDDHEDEGGDQEGGRRTPWFRCACCPPNVMRMLASLPHYLASTDDTGLQLHQYATGRVTAEVAGVPVAVEVETDYPWRGRIALTVREDGPEGEWTLSLRVPQWCRDHSVTVDGAPVGERAVDGWLRLRRAWRPGDTVLLDLELAPRLTRSDPRVDSARDSVALERGPLVYCLEGVDQPGGRVDDLVLDTAGELVAEHRADLLGGVTTLAATGWRRPTAQEPSWWPYRTAETGRPAESAESVGAAAGAAAEPLRLTAVPYYAWGNRAAGAMRVWIPRG</sequence>
<dbReference type="InterPro" id="IPR012878">
    <property type="entry name" value="Beta-AFase-like_GH127_cat"/>
</dbReference>
<evidence type="ECO:0000313" key="5">
    <source>
        <dbReference type="Proteomes" id="UP000567795"/>
    </source>
</evidence>
<dbReference type="InterPro" id="IPR049046">
    <property type="entry name" value="Beta-AFase-like_GH127_middle"/>
</dbReference>
<evidence type="ECO:0000259" key="2">
    <source>
        <dbReference type="Pfam" id="PF20736"/>
    </source>
</evidence>
<protein>
    <recommendedName>
        <fullName evidence="6">Glycoside hydrolase family 127 protein</fullName>
    </recommendedName>
</protein>
<dbReference type="AlphaFoldDB" id="A0A852ZUW9"/>
<evidence type="ECO:0000259" key="3">
    <source>
        <dbReference type="Pfam" id="PF20737"/>
    </source>
</evidence>
<dbReference type="EMBL" id="JACBZD010000001">
    <property type="protein sequence ID" value="NYI05070.1"/>
    <property type="molecule type" value="Genomic_DNA"/>
</dbReference>
<evidence type="ECO:0000313" key="4">
    <source>
        <dbReference type="EMBL" id="NYI05070.1"/>
    </source>
</evidence>
<reference evidence="4 5" key="1">
    <citation type="submission" date="2020-07" db="EMBL/GenBank/DDBJ databases">
        <title>Sequencing the genomes of 1000 actinobacteria strains.</title>
        <authorList>
            <person name="Klenk H.-P."/>
        </authorList>
    </citation>
    <scope>NUCLEOTIDE SEQUENCE [LARGE SCALE GENOMIC DNA]</scope>
    <source>
        <strain evidence="4 5">DSM 42178</strain>
    </source>
</reference>
<dbReference type="Pfam" id="PF20737">
    <property type="entry name" value="Glyco_hydro127C"/>
    <property type="match status" value="1"/>
</dbReference>
<dbReference type="PANTHER" id="PTHR43465">
    <property type="entry name" value="DUF1680 DOMAIN PROTEIN (AFU_ORTHOLOGUE AFUA_1G08910)"/>
    <property type="match status" value="1"/>
</dbReference>